<proteinExistence type="predicted"/>
<gene>
    <name evidence="2" type="ORF">Klosneuvirus_3_269</name>
</gene>
<reference evidence="2" key="1">
    <citation type="journal article" date="2017" name="Science">
        <title>Giant viruses with an expanded complement of translation system components.</title>
        <authorList>
            <person name="Schulz F."/>
            <person name="Yutin N."/>
            <person name="Ivanova N.N."/>
            <person name="Ortega D.R."/>
            <person name="Lee T.K."/>
            <person name="Vierheilig J."/>
            <person name="Daims H."/>
            <person name="Horn M."/>
            <person name="Wagner M."/>
            <person name="Jensen G.J."/>
            <person name="Kyrpides N.C."/>
            <person name="Koonin E.V."/>
            <person name="Woyke T."/>
        </authorList>
    </citation>
    <scope>NUCLEOTIDE SEQUENCE</scope>
    <source>
        <strain evidence="2">KNV1</strain>
    </source>
</reference>
<dbReference type="PROSITE" id="PS00028">
    <property type="entry name" value="ZINC_FINGER_C2H2_1"/>
    <property type="match status" value="1"/>
</dbReference>
<sequence>MTEELPYIPSEIVNIIAHYSDGSAGLAFIQTSKTYYKTLSLNKITYLKQYQLEQINKNKTVMVDGKQYYGNATGFYCNDCSCFLIKKDKLKKHYMGCHKNKPLICEHCDSPKPYHKVRDKKVKKKNVFFESFHVVIAKNHIIILNTMLKNVQRKILIVFIVINHLN</sequence>
<protein>
    <recommendedName>
        <fullName evidence="1">C2H2-type domain-containing protein</fullName>
    </recommendedName>
</protein>
<feature type="domain" description="C2H2-type" evidence="1">
    <location>
        <begin position="77"/>
        <end position="98"/>
    </location>
</feature>
<evidence type="ECO:0000259" key="1">
    <source>
        <dbReference type="PROSITE" id="PS00028"/>
    </source>
</evidence>
<evidence type="ECO:0000313" key="2">
    <source>
        <dbReference type="EMBL" id="ARF12134.1"/>
    </source>
</evidence>
<dbReference type="EMBL" id="KY684110">
    <property type="protein sequence ID" value="ARF12134.1"/>
    <property type="molecule type" value="Genomic_DNA"/>
</dbReference>
<dbReference type="InterPro" id="IPR013087">
    <property type="entry name" value="Znf_C2H2_type"/>
</dbReference>
<organism evidence="2">
    <name type="scientific">Klosneuvirus KNV1</name>
    <dbReference type="NCBI Taxonomy" id="1977640"/>
    <lineage>
        <taxon>Viruses</taxon>
        <taxon>Varidnaviria</taxon>
        <taxon>Bamfordvirae</taxon>
        <taxon>Nucleocytoviricota</taxon>
        <taxon>Megaviricetes</taxon>
        <taxon>Imitervirales</taxon>
        <taxon>Mimiviridae</taxon>
        <taxon>Klosneuvirinae</taxon>
        <taxon>Klosneuvirus</taxon>
    </lineage>
</organism>
<name>A0A1V0SKI7_9VIRU</name>
<accession>A0A1V0SKI7</accession>